<evidence type="ECO:0000256" key="14">
    <source>
        <dbReference type="SAM" id="MobiDB-lite"/>
    </source>
</evidence>
<keyword evidence="2" id="KW-1003">Cell membrane</keyword>
<evidence type="ECO:0000256" key="9">
    <source>
        <dbReference type="ARBA" id="ARBA00023306"/>
    </source>
</evidence>
<comment type="caution">
    <text evidence="16">The sequence shown here is derived from an EMBL/GenBank/DDBJ whole genome shotgun (WGS) entry which is preliminary data.</text>
</comment>
<dbReference type="AlphaFoldDB" id="A0A917ZHS4"/>
<evidence type="ECO:0000256" key="10">
    <source>
        <dbReference type="ARBA" id="ARBA00035657"/>
    </source>
</evidence>
<proteinExistence type="inferred from homology"/>
<protein>
    <recommendedName>
        <fullName evidence="11">Z-ring associated protein G</fullName>
    </recommendedName>
    <alternativeName>
        <fullName evidence="12">Cell division protein ZapG</fullName>
    </alternativeName>
</protein>
<dbReference type="EMBL" id="BMLT01000006">
    <property type="protein sequence ID" value="GGO82906.1"/>
    <property type="molecule type" value="Genomic_DNA"/>
</dbReference>
<evidence type="ECO:0000313" key="16">
    <source>
        <dbReference type="EMBL" id="GGO82906.1"/>
    </source>
</evidence>
<keyword evidence="9" id="KW-0131">Cell cycle</keyword>
<keyword evidence="8 15" id="KW-0472">Membrane</keyword>
<evidence type="ECO:0000256" key="6">
    <source>
        <dbReference type="ARBA" id="ARBA00022960"/>
    </source>
</evidence>
<keyword evidence="3" id="KW-0997">Cell inner membrane</keyword>
<dbReference type="GO" id="GO:0008360">
    <property type="term" value="P:regulation of cell shape"/>
    <property type="evidence" value="ECO:0007669"/>
    <property type="project" value="UniProtKB-KW"/>
</dbReference>
<feature type="transmembrane region" description="Helical" evidence="15">
    <location>
        <begin position="6"/>
        <end position="24"/>
    </location>
</feature>
<keyword evidence="5 15" id="KW-0812">Transmembrane</keyword>
<name>A0A917ZHS4_9GAMM</name>
<comment type="similarity">
    <text evidence="10">Belongs to the ZapG family.</text>
</comment>
<evidence type="ECO:0000256" key="12">
    <source>
        <dbReference type="ARBA" id="ARBA00035727"/>
    </source>
</evidence>
<keyword evidence="4" id="KW-0132">Cell division</keyword>
<keyword evidence="17" id="KW-1185">Reference proteome</keyword>
<reference evidence="16 17" key="1">
    <citation type="journal article" date="2014" name="Int. J. Syst. Evol. Microbiol.">
        <title>Complete genome sequence of Corynebacterium casei LMG S-19264T (=DSM 44701T), isolated from a smear-ripened cheese.</title>
        <authorList>
            <consortium name="US DOE Joint Genome Institute (JGI-PGF)"/>
            <person name="Walter F."/>
            <person name="Albersmeier A."/>
            <person name="Kalinowski J."/>
            <person name="Ruckert C."/>
        </authorList>
    </citation>
    <scope>NUCLEOTIDE SEQUENCE [LARGE SCALE GENOMIC DNA]</scope>
    <source>
        <strain evidence="16 17">CGMCC 1.7286</strain>
    </source>
</reference>
<evidence type="ECO:0000256" key="7">
    <source>
        <dbReference type="ARBA" id="ARBA00022989"/>
    </source>
</evidence>
<evidence type="ECO:0000256" key="15">
    <source>
        <dbReference type="SAM" id="Phobius"/>
    </source>
</evidence>
<evidence type="ECO:0000256" key="2">
    <source>
        <dbReference type="ARBA" id="ARBA00022475"/>
    </source>
</evidence>
<dbReference type="GO" id="GO:0005886">
    <property type="term" value="C:plasma membrane"/>
    <property type="evidence" value="ECO:0007669"/>
    <property type="project" value="UniProtKB-SubCell"/>
</dbReference>
<evidence type="ECO:0000256" key="13">
    <source>
        <dbReference type="SAM" id="Coils"/>
    </source>
</evidence>
<feature type="compositionally biased region" description="Basic and acidic residues" evidence="14">
    <location>
        <begin position="156"/>
        <end position="199"/>
    </location>
</feature>
<feature type="compositionally biased region" description="Basic and acidic residues" evidence="14">
    <location>
        <begin position="130"/>
        <end position="145"/>
    </location>
</feature>
<feature type="coiled-coil region" evidence="13">
    <location>
        <begin position="34"/>
        <end position="61"/>
    </location>
</feature>
<dbReference type="Pfam" id="PF06295">
    <property type="entry name" value="ZapG-like"/>
    <property type="match status" value="1"/>
</dbReference>
<evidence type="ECO:0000256" key="8">
    <source>
        <dbReference type="ARBA" id="ARBA00023136"/>
    </source>
</evidence>
<comment type="subcellular location">
    <subcellularLocation>
        <location evidence="1">Cell inner membrane</location>
        <topology evidence="1">Single-pass membrane protein</topology>
    </subcellularLocation>
</comment>
<dbReference type="Proteomes" id="UP000599578">
    <property type="component" value="Unassembled WGS sequence"/>
</dbReference>
<evidence type="ECO:0000256" key="1">
    <source>
        <dbReference type="ARBA" id="ARBA00004377"/>
    </source>
</evidence>
<dbReference type="PANTHER" id="PTHR39579">
    <property type="entry name" value="INNER MEMBRANE PROTEIN YHCB"/>
    <property type="match status" value="1"/>
</dbReference>
<keyword evidence="7 15" id="KW-1133">Transmembrane helix</keyword>
<dbReference type="InterPro" id="IPR009386">
    <property type="entry name" value="ZapG-like"/>
</dbReference>
<evidence type="ECO:0000256" key="3">
    <source>
        <dbReference type="ARBA" id="ARBA00022519"/>
    </source>
</evidence>
<dbReference type="PANTHER" id="PTHR39579:SF1">
    <property type="entry name" value="INNER MEMBRANE PROTEIN YHCB"/>
    <property type="match status" value="1"/>
</dbReference>
<sequence>MEQTSVWIIGVVALAIGGLIGYLLGRSGSDAGERASLNRQLDEAREELGSYKQEVAEHFEKTADLVNQLTCAYRDVHQHLAQGAQSLGASESAALALEDAMQPRLEIPEPAEAPGKQTIPVMTDVVPNEEAEKIPEPPRDYATKADDEEGTLSERYGLERKADAADDVRDPAELAEFKRKQQEQKQEPSGDQEKERAAG</sequence>
<evidence type="ECO:0000313" key="17">
    <source>
        <dbReference type="Proteomes" id="UP000599578"/>
    </source>
</evidence>
<evidence type="ECO:0000256" key="4">
    <source>
        <dbReference type="ARBA" id="ARBA00022618"/>
    </source>
</evidence>
<organism evidence="16 17">
    <name type="scientific">Marinobacterium nitratireducens</name>
    <dbReference type="NCBI Taxonomy" id="518897"/>
    <lineage>
        <taxon>Bacteria</taxon>
        <taxon>Pseudomonadati</taxon>
        <taxon>Pseudomonadota</taxon>
        <taxon>Gammaproteobacteria</taxon>
        <taxon>Oceanospirillales</taxon>
        <taxon>Oceanospirillaceae</taxon>
        <taxon>Marinobacterium</taxon>
    </lineage>
</organism>
<feature type="region of interest" description="Disordered" evidence="14">
    <location>
        <begin position="126"/>
        <end position="199"/>
    </location>
</feature>
<evidence type="ECO:0000256" key="11">
    <source>
        <dbReference type="ARBA" id="ARBA00035703"/>
    </source>
</evidence>
<gene>
    <name evidence="16" type="ORF">GCM10011348_25350</name>
</gene>
<dbReference type="GO" id="GO:0051301">
    <property type="term" value="P:cell division"/>
    <property type="evidence" value="ECO:0007669"/>
    <property type="project" value="UniProtKB-KW"/>
</dbReference>
<dbReference type="RefSeq" id="WP_188860985.1">
    <property type="nucleotide sequence ID" value="NZ_BMLT01000006.1"/>
</dbReference>
<keyword evidence="13" id="KW-0175">Coiled coil</keyword>
<evidence type="ECO:0000256" key="5">
    <source>
        <dbReference type="ARBA" id="ARBA00022692"/>
    </source>
</evidence>
<keyword evidence="6" id="KW-0133">Cell shape</keyword>
<accession>A0A917ZHS4</accession>